<keyword evidence="16" id="KW-1185">Reference proteome</keyword>
<evidence type="ECO:0000256" key="1">
    <source>
        <dbReference type="ARBA" id="ARBA00004245"/>
    </source>
</evidence>
<evidence type="ECO:0000313" key="16">
    <source>
        <dbReference type="Proteomes" id="UP000015104"/>
    </source>
</evidence>
<protein>
    <recommendedName>
        <fullName evidence="17">Gamma-sarcoglycan</fullName>
    </recommendedName>
</protein>
<keyword evidence="10" id="KW-1015">Disulfide bond</keyword>
<dbReference type="eggNOG" id="KOG3950">
    <property type="taxonomic scope" value="Eukaryota"/>
</dbReference>
<dbReference type="HOGENOM" id="CLU_614415_0_0_1"/>
<comment type="similarity">
    <text evidence="3">Belongs to the sarcoglycan beta/delta/gamma/zeta family.</text>
</comment>
<evidence type="ECO:0000256" key="13">
    <source>
        <dbReference type="SAM" id="MobiDB-lite"/>
    </source>
</evidence>
<evidence type="ECO:0000256" key="7">
    <source>
        <dbReference type="ARBA" id="ARBA00022968"/>
    </source>
</evidence>
<feature type="transmembrane region" description="Helical" evidence="14">
    <location>
        <begin position="92"/>
        <end position="115"/>
    </location>
</feature>
<evidence type="ECO:0008006" key="17">
    <source>
        <dbReference type="Google" id="ProtNLM"/>
    </source>
</evidence>
<dbReference type="GO" id="GO:0005856">
    <property type="term" value="C:cytoskeleton"/>
    <property type="evidence" value="ECO:0007669"/>
    <property type="project" value="UniProtKB-SubCell"/>
</dbReference>
<reference evidence="16" key="1">
    <citation type="submission" date="2011-08" db="EMBL/GenBank/DDBJ databases">
        <authorList>
            <person name="Rombauts S."/>
        </authorList>
    </citation>
    <scope>NUCLEOTIDE SEQUENCE</scope>
    <source>
        <strain evidence="16">London</strain>
    </source>
</reference>
<evidence type="ECO:0000256" key="9">
    <source>
        <dbReference type="ARBA" id="ARBA00023136"/>
    </source>
</evidence>
<evidence type="ECO:0000256" key="4">
    <source>
        <dbReference type="ARBA" id="ARBA00022475"/>
    </source>
</evidence>
<dbReference type="InterPro" id="IPR006875">
    <property type="entry name" value="Sarcoglycan"/>
</dbReference>
<dbReference type="Pfam" id="PF04790">
    <property type="entry name" value="Sarcoglycan_1"/>
    <property type="match status" value="1"/>
</dbReference>
<evidence type="ECO:0000256" key="11">
    <source>
        <dbReference type="ARBA" id="ARBA00023180"/>
    </source>
</evidence>
<keyword evidence="12" id="KW-0206">Cytoskeleton</keyword>
<keyword evidence="5" id="KW-0963">Cytoplasm</keyword>
<keyword evidence="6 14" id="KW-0812">Transmembrane</keyword>
<evidence type="ECO:0000256" key="8">
    <source>
        <dbReference type="ARBA" id="ARBA00022989"/>
    </source>
</evidence>
<keyword evidence="8 14" id="KW-1133">Transmembrane helix</keyword>
<reference evidence="15" key="2">
    <citation type="submission" date="2015-06" db="UniProtKB">
        <authorList>
            <consortium name="EnsemblMetazoa"/>
        </authorList>
    </citation>
    <scope>IDENTIFICATION</scope>
</reference>
<evidence type="ECO:0000256" key="12">
    <source>
        <dbReference type="ARBA" id="ARBA00023212"/>
    </source>
</evidence>
<evidence type="ECO:0000256" key="2">
    <source>
        <dbReference type="ARBA" id="ARBA00004274"/>
    </source>
</evidence>
<dbReference type="EnsemblMetazoa" id="tetur01g04280.1">
    <property type="protein sequence ID" value="tetur01g04280.1"/>
    <property type="gene ID" value="tetur01g04280"/>
</dbReference>
<evidence type="ECO:0000313" key="15">
    <source>
        <dbReference type="EnsemblMetazoa" id="tetur01g04280.1"/>
    </source>
</evidence>
<evidence type="ECO:0000256" key="6">
    <source>
        <dbReference type="ARBA" id="ARBA00022692"/>
    </source>
</evidence>
<evidence type="ECO:0000256" key="10">
    <source>
        <dbReference type="ARBA" id="ARBA00023157"/>
    </source>
</evidence>
<accession>T1JQS3</accession>
<name>T1JQS3_TETUR</name>
<keyword evidence="7" id="KW-0735">Signal-anchor</keyword>
<dbReference type="PANTHER" id="PTHR12939">
    <property type="entry name" value="SARCOGLYCAN"/>
    <property type="match status" value="1"/>
</dbReference>
<comment type="subcellular location">
    <subcellularLocation>
        <location evidence="2">Cell membrane</location>
        <location evidence="2">Sarcolemma</location>
        <topology evidence="2">Single-pass type II membrane protein</topology>
    </subcellularLocation>
    <subcellularLocation>
        <location evidence="1">Cytoplasm</location>
        <location evidence="1">Cytoskeleton</location>
    </subcellularLocation>
</comment>
<dbReference type="GO" id="GO:0016012">
    <property type="term" value="C:sarcoglycan complex"/>
    <property type="evidence" value="ECO:0007669"/>
    <property type="project" value="InterPro"/>
</dbReference>
<evidence type="ECO:0000256" key="3">
    <source>
        <dbReference type="ARBA" id="ARBA00007574"/>
    </source>
</evidence>
<feature type="region of interest" description="Disordered" evidence="13">
    <location>
        <begin position="1"/>
        <end position="77"/>
    </location>
</feature>
<sequence length="446" mass="50352">MIGKSVSYPVIKGDTFPRRSQRSKRSDGEPVHLKDARRSSGRSNSNRNLSGYPISQQQLNKRSSETDNREQSSPPSSTRLITIGIYGWRRRFLYGLIIIISLFVVINAALTIWIVRLLNFQLDRIGKIILTDDGIIIDGKAFARDTLTARYIKSVKDSSLRIIAPENLDLESTGDKSTDGNLVNLLSLKNGSINAWVNGMTIKTRDNKPLITVNDSALTLYSTKLRINSDYGIQFNNSIQSPLILSDPFHDLELQSKTRAVQISAATEVNLNSGKSMNLISRKDTRFMSKSGKIILDSDKIELKNLRLGIPLKSMESDPGVYQVCVCNNGRLFMALPRESCTFDVNVFRVNKELDPNIINGFVSYGKQVISQIVLYGQDITEDSATYLSHFKFLPFVTFLSWPMDYFFAILKVFLKSCNLGFVIKSTMTLHIMTPVALRWSHDRWK</sequence>
<dbReference type="Proteomes" id="UP000015104">
    <property type="component" value="Unassembled WGS sequence"/>
</dbReference>
<dbReference type="EMBL" id="CAEY01000440">
    <property type="status" value="NOT_ANNOTATED_CDS"/>
    <property type="molecule type" value="Genomic_DNA"/>
</dbReference>
<dbReference type="PANTHER" id="PTHR12939:SF10">
    <property type="entry name" value="EG:4F1.1 PROTEIN"/>
    <property type="match status" value="1"/>
</dbReference>
<evidence type="ECO:0000256" key="5">
    <source>
        <dbReference type="ARBA" id="ARBA00022490"/>
    </source>
</evidence>
<evidence type="ECO:0000256" key="14">
    <source>
        <dbReference type="SAM" id="Phobius"/>
    </source>
</evidence>
<keyword evidence="11" id="KW-0325">Glycoprotein</keyword>
<proteinExistence type="inferred from homology"/>
<dbReference type="GO" id="GO:0042383">
    <property type="term" value="C:sarcolemma"/>
    <property type="evidence" value="ECO:0007669"/>
    <property type="project" value="UniProtKB-SubCell"/>
</dbReference>
<keyword evidence="9 14" id="KW-0472">Membrane</keyword>
<feature type="compositionally biased region" description="Basic and acidic residues" evidence="13">
    <location>
        <begin position="24"/>
        <end position="38"/>
    </location>
</feature>
<dbReference type="STRING" id="32264.T1JQS3"/>
<keyword evidence="4" id="KW-1003">Cell membrane</keyword>
<organism evidence="15 16">
    <name type="scientific">Tetranychus urticae</name>
    <name type="common">Two-spotted spider mite</name>
    <dbReference type="NCBI Taxonomy" id="32264"/>
    <lineage>
        <taxon>Eukaryota</taxon>
        <taxon>Metazoa</taxon>
        <taxon>Ecdysozoa</taxon>
        <taxon>Arthropoda</taxon>
        <taxon>Chelicerata</taxon>
        <taxon>Arachnida</taxon>
        <taxon>Acari</taxon>
        <taxon>Acariformes</taxon>
        <taxon>Trombidiformes</taxon>
        <taxon>Prostigmata</taxon>
        <taxon>Eleutherengona</taxon>
        <taxon>Raphignathae</taxon>
        <taxon>Tetranychoidea</taxon>
        <taxon>Tetranychidae</taxon>
        <taxon>Tetranychus</taxon>
    </lineage>
</organism>
<dbReference type="AlphaFoldDB" id="T1JQS3"/>
<dbReference type="InterPro" id="IPR039972">
    <property type="entry name" value="Sarcoglycan_gamma/delta/zeta"/>
</dbReference>